<evidence type="ECO:0000313" key="2">
    <source>
        <dbReference type="EMBL" id="RNF67322.1"/>
    </source>
</evidence>
<comment type="caution">
    <text evidence="2">The sequence shown here is derived from an EMBL/GenBank/DDBJ whole genome shotgun (WGS) entry which is preliminary data.</text>
</comment>
<reference evidence="2" key="1">
    <citation type="submission" date="2018-10" db="EMBL/GenBank/DDBJ databases">
        <title>Acidithiobacillus sulfuriphilus sp. nov.: an extremely acidophilic sulfur-oxidizing chemolithotroph isolated from a neutral pH environment.</title>
        <authorList>
            <person name="Falagan C."/>
            <person name="Moya-Beltran A."/>
            <person name="Quatrini R."/>
            <person name="Johnson D.B."/>
        </authorList>
    </citation>
    <scope>NUCLEOTIDE SEQUENCE [LARGE SCALE GENOMIC DNA]</scope>
    <source>
        <strain evidence="2">CJ-2</strain>
    </source>
</reference>
<name>A0A3M8RHC2_9PROT</name>
<proteinExistence type="predicted"/>
<dbReference type="Gene3D" id="3.40.1260.10">
    <property type="entry name" value="DsrEFH-like"/>
    <property type="match status" value="1"/>
</dbReference>
<keyword evidence="1" id="KW-0472">Membrane</keyword>
<accession>A0A3M8RHC2</accession>
<evidence type="ECO:0000256" key="1">
    <source>
        <dbReference type="SAM" id="Phobius"/>
    </source>
</evidence>
<feature type="transmembrane region" description="Helical" evidence="1">
    <location>
        <begin position="67"/>
        <end position="85"/>
    </location>
</feature>
<dbReference type="PANTHER" id="PTHR37691">
    <property type="entry name" value="BLR3518 PROTEIN"/>
    <property type="match status" value="1"/>
</dbReference>
<protein>
    <submittedName>
        <fullName evidence="2">Uncharacterized protein</fullName>
    </submittedName>
</protein>
<dbReference type="AlphaFoldDB" id="A0A3M8RHC2"/>
<keyword evidence="1" id="KW-1133">Transmembrane helix</keyword>
<gene>
    <name evidence="2" type="ORF">EC580_04275</name>
</gene>
<dbReference type="SUPFAM" id="SSF75169">
    <property type="entry name" value="DsrEFH-like"/>
    <property type="match status" value="1"/>
</dbReference>
<dbReference type="EMBL" id="RIZI01000135">
    <property type="protein sequence ID" value="RNF67322.1"/>
    <property type="molecule type" value="Genomic_DNA"/>
</dbReference>
<organism evidence="2">
    <name type="scientific">Acidithiobacillus sulfuriphilus</name>
    <dbReference type="NCBI Taxonomy" id="1867749"/>
    <lineage>
        <taxon>Bacteria</taxon>
        <taxon>Pseudomonadati</taxon>
        <taxon>Pseudomonadota</taxon>
        <taxon>Acidithiobacillia</taxon>
        <taxon>Acidithiobacillales</taxon>
        <taxon>Acidithiobacillaceae</taxon>
        <taxon>Acidithiobacillus</taxon>
    </lineage>
</organism>
<dbReference type="InterPro" id="IPR027396">
    <property type="entry name" value="DsrEFH-like"/>
</dbReference>
<keyword evidence="1" id="KW-0812">Transmembrane</keyword>
<sequence length="208" mass="22714">MAMSNTAPHNAAGHGWRLAAHRPAWGAPRPGLDLPGTGPMPTTDYLVNNHQPKGIVMEYRINHRMPVVLMLFMFLWMGSGSALAAETQTPPWGTGPFKVLLEVNSQRPEIWQRTIGMINQISHIVGLNKAKVEVIAWGPGLKMLLKSSPVAMNIETQSMQGVEFAACHQTMMALHIPASDLATGVTVVPGAIAEIVKRDHEGWTQIKM</sequence>
<dbReference type="PANTHER" id="PTHR37691:SF1">
    <property type="entry name" value="BLR3518 PROTEIN"/>
    <property type="match status" value="1"/>
</dbReference>